<dbReference type="NCBIfam" id="NF038065">
    <property type="entry name" value="Pr6Pr"/>
    <property type="match status" value="1"/>
</dbReference>
<reference evidence="2 3" key="2">
    <citation type="journal article" date="2010" name="Stand. Genomic Sci.">
        <title>Complete genome sequence of Kribbella flavida type strain (IFO 14399).</title>
        <authorList>
            <person name="Pukall R."/>
            <person name="Lapidus A."/>
            <person name="Glavina Del Rio T."/>
            <person name="Copeland A."/>
            <person name="Tice H."/>
            <person name="Cheng J.-F."/>
            <person name="Lucas S."/>
            <person name="Chen F."/>
            <person name="Nolan M."/>
            <person name="LaButti K."/>
            <person name="Pati A."/>
            <person name="Ivanova N."/>
            <person name="Mavrommatis K."/>
            <person name="Mikhailova N."/>
            <person name="Pitluck S."/>
            <person name="Bruce D."/>
            <person name="Goodwin L."/>
            <person name="Land M."/>
            <person name="Hauser L."/>
            <person name="Chang Y.-J."/>
            <person name="Jeffries C.D."/>
            <person name="Chen A."/>
            <person name="Palaniappan K."/>
            <person name="Chain P."/>
            <person name="Rohde M."/>
            <person name="Goeker M."/>
            <person name="Bristow J."/>
            <person name="Eisen J.A."/>
            <person name="Markowitz V."/>
            <person name="Hugenholtz P."/>
            <person name="Kyrpides N.C."/>
            <person name="Klenk H.-P."/>
            <person name="Brettin T."/>
        </authorList>
    </citation>
    <scope>NUCLEOTIDE SEQUENCE [LARGE SCALE GENOMIC DNA]</scope>
    <source>
        <strain evidence="3">DSM 17836 / JCM 10339 / NBRC 14399</strain>
    </source>
</reference>
<dbReference type="EMBL" id="CP001736">
    <property type="protein sequence ID" value="ADB35504.1"/>
    <property type="molecule type" value="Genomic_DNA"/>
</dbReference>
<dbReference type="OrthoDB" id="9809977at2"/>
<dbReference type="InterPro" id="IPR049713">
    <property type="entry name" value="Pr6Pr-like"/>
</dbReference>
<keyword evidence="1" id="KW-0472">Membrane</keyword>
<dbReference type="Proteomes" id="UP000007967">
    <property type="component" value="Chromosome"/>
</dbReference>
<dbReference type="eggNOG" id="COG2141">
    <property type="taxonomic scope" value="Bacteria"/>
</dbReference>
<dbReference type="AlphaFoldDB" id="D2PYD6"/>
<dbReference type="KEGG" id="kfl:Kfla_6507"/>
<reference evidence="3" key="1">
    <citation type="submission" date="2009-09" db="EMBL/GenBank/DDBJ databases">
        <title>The complete genome of Kribbella flavida DSM 17836.</title>
        <authorList>
            <consortium name="US DOE Joint Genome Institute (JGI-PGF)"/>
            <person name="Lucas S."/>
            <person name="Copeland A."/>
            <person name="Lapidus A."/>
            <person name="Glavina del Rio T."/>
            <person name="Dalin E."/>
            <person name="Tice H."/>
            <person name="Bruce D."/>
            <person name="Goodwin L."/>
            <person name="Pitluck S."/>
            <person name="Kyrpides N."/>
            <person name="Mavromatis K."/>
            <person name="Ivanova N."/>
            <person name="Saunders E."/>
            <person name="Brettin T."/>
            <person name="Detter J.C."/>
            <person name="Han C."/>
            <person name="Larimer F."/>
            <person name="Land M."/>
            <person name="Hauser L."/>
            <person name="Markowitz V."/>
            <person name="Cheng J.-F."/>
            <person name="Hugenholtz P."/>
            <person name="Woyke T."/>
            <person name="Wu D."/>
            <person name="Pukall R."/>
            <person name="Klenk H.-P."/>
            <person name="Eisen J.A."/>
        </authorList>
    </citation>
    <scope>NUCLEOTIDE SEQUENCE [LARGE SCALE GENOMIC DNA]</scope>
    <source>
        <strain evidence="3">DSM 17836 / JCM 10339 / NBRC 14399</strain>
    </source>
</reference>
<protein>
    <recommendedName>
        <fullName evidence="4">F420-dependent oxidoreductase</fullName>
    </recommendedName>
</protein>
<evidence type="ECO:0000313" key="3">
    <source>
        <dbReference type="Proteomes" id="UP000007967"/>
    </source>
</evidence>
<feature type="transmembrane region" description="Helical" evidence="1">
    <location>
        <begin position="9"/>
        <end position="28"/>
    </location>
</feature>
<dbReference type="HOGENOM" id="CLU_077680_2_1_11"/>
<sequence>MTKFGAGRLWFAVTAAVVAIGIIVQLVVTATTTEGFFPDNPDRVLNVFAFFTIQSNLLLGGTTLLLALGAASDSTVFRTLRLNGVLCIAVTGIVYHVALAGLDELSGAAALTNFLLHTATPVLGVVGWLLFGPRDRTDREIVGWSLAFPLLWLAFTLVRGELVGFYPYPFVDVGELGYAQVLLNCLLVALLFLALAFGATLLDRRLTRTTVER</sequence>
<feature type="transmembrane region" description="Helical" evidence="1">
    <location>
        <begin position="108"/>
        <end position="129"/>
    </location>
</feature>
<keyword evidence="1" id="KW-0812">Transmembrane</keyword>
<organism evidence="2 3">
    <name type="scientific">Kribbella flavida (strain DSM 17836 / JCM 10339 / NBRC 14399)</name>
    <dbReference type="NCBI Taxonomy" id="479435"/>
    <lineage>
        <taxon>Bacteria</taxon>
        <taxon>Bacillati</taxon>
        <taxon>Actinomycetota</taxon>
        <taxon>Actinomycetes</taxon>
        <taxon>Propionibacteriales</taxon>
        <taxon>Kribbellaceae</taxon>
        <taxon>Kribbella</taxon>
    </lineage>
</organism>
<gene>
    <name evidence="2" type="ordered locus">Kfla_6507</name>
</gene>
<dbReference type="STRING" id="479435.Kfla_6507"/>
<feature type="transmembrane region" description="Helical" evidence="1">
    <location>
        <begin position="48"/>
        <end position="70"/>
    </location>
</feature>
<feature type="transmembrane region" description="Helical" evidence="1">
    <location>
        <begin position="141"/>
        <end position="158"/>
    </location>
</feature>
<keyword evidence="1" id="KW-1133">Transmembrane helix</keyword>
<proteinExistence type="predicted"/>
<accession>D2PYD6</accession>
<evidence type="ECO:0000313" key="2">
    <source>
        <dbReference type="EMBL" id="ADB35504.1"/>
    </source>
</evidence>
<keyword evidence="3" id="KW-1185">Reference proteome</keyword>
<evidence type="ECO:0008006" key="4">
    <source>
        <dbReference type="Google" id="ProtNLM"/>
    </source>
</evidence>
<evidence type="ECO:0000256" key="1">
    <source>
        <dbReference type="SAM" id="Phobius"/>
    </source>
</evidence>
<dbReference type="RefSeq" id="WP_012924056.1">
    <property type="nucleotide sequence ID" value="NC_013729.1"/>
</dbReference>
<feature type="transmembrane region" description="Helical" evidence="1">
    <location>
        <begin position="82"/>
        <end position="102"/>
    </location>
</feature>
<name>D2PYD6_KRIFD</name>
<feature type="transmembrane region" description="Helical" evidence="1">
    <location>
        <begin position="178"/>
        <end position="202"/>
    </location>
</feature>